<dbReference type="Pfam" id="PF06983">
    <property type="entry name" value="3-dmu-9_3-mt"/>
    <property type="match status" value="1"/>
</dbReference>
<evidence type="ECO:0000259" key="1">
    <source>
        <dbReference type="Pfam" id="PF06983"/>
    </source>
</evidence>
<reference evidence="2" key="1">
    <citation type="submission" date="2016-08" db="EMBL/GenBank/DDBJ databases">
        <authorList>
            <person name="Seilhamer J.J."/>
        </authorList>
    </citation>
    <scope>NUCLEOTIDE SEQUENCE</scope>
    <source>
        <strain evidence="2">86</strain>
    </source>
</reference>
<dbReference type="AlphaFoldDB" id="A0A212LYM0"/>
<name>A0A212LYM0_9FIRM</name>
<dbReference type="CDD" id="cd06588">
    <property type="entry name" value="PhnB_like"/>
    <property type="match status" value="1"/>
</dbReference>
<proteinExistence type="predicted"/>
<dbReference type="RefSeq" id="WP_288185267.1">
    <property type="nucleotide sequence ID" value="NZ_LT608335.1"/>
</dbReference>
<gene>
    <name evidence="2" type="ORF">KL86SPO_50399</name>
</gene>
<dbReference type="InterPro" id="IPR028973">
    <property type="entry name" value="PhnB-like"/>
</dbReference>
<protein>
    <submittedName>
        <fullName evidence="2">Glyoxalase family protein</fullName>
    </submittedName>
</protein>
<sequence length="146" mass="16758">MAVQAYINFKGNCREAVEFYAQVFGTEKPQIMTFGDMPTDPNQQFTLPEELKDWVMHVRLTIHGSVVMFSDVFPDMPLVVGNNISLTIVTANMEDITFAFNKLKEGGKVIMELQETFWSRYYGFVTDKFGIGWQFNYPLCEEAADK</sequence>
<dbReference type="EMBL" id="FMJE01000005">
    <property type="protein sequence ID" value="SCM82628.1"/>
    <property type="molecule type" value="Genomic_DNA"/>
</dbReference>
<dbReference type="Gene3D" id="3.10.180.10">
    <property type="entry name" value="2,3-Dihydroxybiphenyl 1,2-Dioxygenase, domain 1"/>
    <property type="match status" value="1"/>
</dbReference>
<dbReference type="PANTHER" id="PTHR33990:SF1">
    <property type="entry name" value="PROTEIN YJDN"/>
    <property type="match status" value="1"/>
</dbReference>
<feature type="domain" description="PhnB-like" evidence="1">
    <location>
        <begin position="6"/>
        <end position="134"/>
    </location>
</feature>
<accession>A0A212LYM0</accession>
<evidence type="ECO:0000313" key="2">
    <source>
        <dbReference type="EMBL" id="SCM82628.1"/>
    </source>
</evidence>
<dbReference type="InterPro" id="IPR029068">
    <property type="entry name" value="Glyas_Bleomycin-R_OHBP_Dase"/>
</dbReference>
<dbReference type="SUPFAM" id="SSF54593">
    <property type="entry name" value="Glyoxalase/Bleomycin resistance protein/Dihydroxybiphenyl dioxygenase"/>
    <property type="match status" value="1"/>
</dbReference>
<dbReference type="PANTHER" id="PTHR33990">
    <property type="entry name" value="PROTEIN YJDN-RELATED"/>
    <property type="match status" value="1"/>
</dbReference>
<organism evidence="2">
    <name type="scientific">uncultured Sporomusa sp</name>
    <dbReference type="NCBI Taxonomy" id="307249"/>
    <lineage>
        <taxon>Bacteria</taxon>
        <taxon>Bacillati</taxon>
        <taxon>Bacillota</taxon>
        <taxon>Negativicutes</taxon>
        <taxon>Selenomonadales</taxon>
        <taxon>Sporomusaceae</taxon>
        <taxon>Sporomusa</taxon>
        <taxon>environmental samples</taxon>
    </lineage>
</organism>